<evidence type="ECO:0000313" key="8">
    <source>
        <dbReference type="EMBL" id="MPQ44679.1"/>
    </source>
</evidence>
<dbReference type="AlphaFoldDB" id="A0A6I1MWZ6"/>
<evidence type="ECO:0000256" key="4">
    <source>
        <dbReference type="ARBA" id="ARBA00022833"/>
    </source>
</evidence>
<evidence type="ECO:0000256" key="5">
    <source>
        <dbReference type="ARBA" id="ARBA00023049"/>
    </source>
</evidence>
<dbReference type="GO" id="GO:0006508">
    <property type="term" value="P:proteolysis"/>
    <property type="evidence" value="ECO:0007669"/>
    <property type="project" value="UniProtKB-KW"/>
</dbReference>
<evidence type="ECO:0000256" key="1">
    <source>
        <dbReference type="ARBA" id="ARBA00022670"/>
    </source>
</evidence>
<comment type="similarity">
    <text evidence="6">Belongs to the peptidase M3 family.</text>
</comment>
<protein>
    <submittedName>
        <fullName evidence="8">M3 family oligoendopeptidase</fullName>
    </submittedName>
</protein>
<dbReference type="GO" id="GO:0006518">
    <property type="term" value="P:peptide metabolic process"/>
    <property type="evidence" value="ECO:0007669"/>
    <property type="project" value="TreeGrafter"/>
</dbReference>
<dbReference type="GO" id="GO:0004222">
    <property type="term" value="F:metalloendopeptidase activity"/>
    <property type="evidence" value="ECO:0007669"/>
    <property type="project" value="InterPro"/>
</dbReference>
<evidence type="ECO:0000256" key="3">
    <source>
        <dbReference type="ARBA" id="ARBA00022801"/>
    </source>
</evidence>
<name>A0A6I1MWZ6_9CLOT</name>
<sequence>MKFKDFVYERPNYEQVSYEINSLIQKLEKEEKWDNAKNIISNINSIRNRVNTMLNIANVRYTINTEDKFYEKEKEFADEIDPLFEELNTNFYKVLITSKHKEKIIKEYGEKIIKAAEFALKGFSNEVIEDMQLENKLSSEYQKLIASAKILFNGEYRTLSELTPFTLSKDRQVRKEALESKYNFYVENEDELDRMFHQLVIVRDRIAKKLGYNNFIELGYIRMERFDYDESMVKKFRDQVKKYIVPINNKLYNRQAKRLGLNNLSYYDEKFEFISGNPTPKGNEQWIINNGIKMYSELSPDTKEFFSFMVENELMDLVSKKGKASGGYCTNFPDYKAPFIFSNFNGTAGDVDVLTHEAGHAFQSYKSNWIEMPECSNPTYESCEIHSMSMEFFTWPWMNLFFEEDTDKYKYYHLGSALKFIPYGITVDEFQHYIYKNPHITPKERKEAWRRIEKKYLPHKNYSECDFLERGNWWLQQLHIFLYPFYYIDYTLAQICALQFWKRDRENHKETWNDYLNLCSIGGTKTFLDLVKYANLKSPFDENCIQDIINDIDKYLSEIDDSKF</sequence>
<dbReference type="Proteomes" id="UP000430345">
    <property type="component" value="Unassembled WGS sequence"/>
</dbReference>
<dbReference type="Pfam" id="PF01432">
    <property type="entry name" value="Peptidase_M3"/>
    <property type="match status" value="1"/>
</dbReference>
<organism evidence="8 9">
    <name type="scientific">Clostridium tarantellae</name>
    <dbReference type="NCBI Taxonomy" id="39493"/>
    <lineage>
        <taxon>Bacteria</taxon>
        <taxon>Bacillati</taxon>
        <taxon>Bacillota</taxon>
        <taxon>Clostridia</taxon>
        <taxon>Eubacteriales</taxon>
        <taxon>Clostridiaceae</taxon>
        <taxon>Clostridium</taxon>
    </lineage>
</organism>
<reference evidence="8 9" key="1">
    <citation type="submission" date="2019-10" db="EMBL/GenBank/DDBJ databases">
        <title>The Genome Sequence of Clostridium tarantellae Isolated from Fish Brain.</title>
        <authorList>
            <person name="Bano L."/>
            <person name="Kiel M."/>
            <person name="Sales G."/>
            <person name="Doxey A.C."/>
            <person name="Mansfield M.J."/>
            <person name="Schiavone M."/>
            <person name="Rossetto O."/>
            <person name="Pirazzini M."/>
            <person name="Dobrindt U."/>
            <person name="Montecucco C."/>
        </authorList>
    </citation>
    <scope>NUCLEOTIDE SEQUENCE [LARGE SCALE GENOMIC DNA]</scope>
    <source>
        <strain evidence="8 9">DSM 3997</strain>
    </source>
</reference>
<dbReference type="RefSeq" id="WP_152891343.1">
    <property type="nucleotide sequence ID" value="NZ_WHJC01000278.1"/>
</dbReference>
<keyword evidence="1 6" id="KW-0645">Protease</keyword>
<dbReference type="CDD" id="cd09606">
    <property type="entry name" value="M3B_PepF"/>
    <property type="match status" value="1"/>
</dbReference>
<accession>A0A6I1MWZ6</accession>
<gene>
    <name evidence="8" type="ORF">GBZ86_13130</name>
</gene>
<dbReference type="Gene3D" id="1.10.1370.30">
    <property type="match status" value="1"/>
</dbReference>
<comment type="caution">
    <text evidence="8">The sequence shown here is derived from an EMBL/GenBank/DDBJ whole genome shotgun (WGS) entry which is preliminary data.</text>
</comment>
<keyword evidence="9" id="KW-1185">Reference proteome</keyword>
<keyword evidence="3 6" id="KW-0378">Hydrolase</keyword>
<dbReference type="NCBIfam" id="TIGR02289">
    <property type="entry name" value="M3_not_pepF"/>
    <property type="match status" value="1"/>
</dbReference>
<dbReference type="InterPro" id="IPR011976">
    <property type="entry name" value="Pept_M3B_oligopep-rel"/>
</dbReference>
<evidence type="ECO:0000259" key="7">
    <source>
        <dbReference type="Pfam" id="PF01432"/>
    </source>
</evidence>
<proteinExistence type="inferred from homology"/>
<keyword evidence="4 6" id="KW-0862">Zinc</keyword>
<dbReference type="PANTHER" id="PTHR11804">
    <property type="entry name" value="PROTEASE M3 THIMET OLIGOPEPTIDASE-RELATED"/>
    <property type="match status" value="1"/>
</dbReference>
<keyword evidence="2 6" id="KW-0479">Metal-binding</keyword>
<dbReference type="SUPFAM" id="SSF55486">
    <property type="entry name" value="Metalloproteases ('zincins'), catalytic domain"/>
    <property type="match status" value="1"/>
</dbReference>
<dbReference type="InterPro" id="IPR045090">
    <property type="entry name" value="Pept_M3A_M3B"/>
</dbReference>
<dbReference type="EMBL" id="WHJC01000278">
    <property type="protein sequence ID" value="MPQ44679.1"/>
    <property type="molecule type" value="Genomic_DNA"/>
</dbReference>
<evidence type="ECO:0000313" key="9">
    <source>
        <dbReference type="Proteomes" id="UP000430345"/>
    </source>
</evidence>
<dbReference type="OrthoDB" id="9762795at2"/>
<evidence type="ECO:0000256" key="6">
    <source>
        <dbReference type="RuleBase" id="RU003435"/>
    </source>
</evidence>
<comment type="cofactor">
    <cofactor evidence="6">
        <name>Zn(2+)</name>
        <dbReference type="ChEBI" id="CHEBI:29105"/>
    </cofactor>
    <text evidence="6">Binds 1 zinc ion.</text>
</comment>
<evidence type="ECO:0000256" key="2">
    <source>
        <dbReference type="ARBA" id="ARBA00022723"/>
    </source>
</evidence>
<keyword evidence="5 6" id="KW-0482">Metalloprotease</keyword>
<dbReference type="PANTHER" id="PTHR11804:SF28">
    <property type="entry name" value="OLIGOENDOPEPTIDASE F"/>
    <property type="match status" value="1"/>
</dbReference>
<feature type="domain" description="Peptidase M3A/M3B catalytic" evidence="7">
    <location>
        <begin position="167"/>
        <end position="545"/>
    </location>
</feature>
<dbReference type="InterPro" id="IPR001567">
    <property type="entry name" value="Pept_M3A_M3B_dom"/>
</dbReference>
<dbReference type="GO" id="GO:0046872">
    <property type="term" value="F:metal ion binding"/>
    <property type="evidence" value="ECO:0007669"/>
    <property type="project" value="UniProtKB-UniRule"/>
</dbReference>